<reference evidence="6 7" key="1">
    <citation type="journal article" date="2012" name="Science">
        <title>Ecological populations of bacteria act as socially cohesive units of antibiotic production and resistance.</title>
        <authorList>
            <person name="Cordero O.X."/>
            <person name="Wildschutte H."/>
            <person name="Kirkup B."/>
            <person name="Proehl S."/>
            <person name="Ngo L."/>
            <person name="Hussain F."/>
            <person name="Le Roux F."/>
            <person name="Mincer T."/>
            <person name="Polz M.F."/>
        </authorList>
    </citation>
    <scope>NUCLEOTIDE SEQUENCE [LARGE SCALE GENOMIC DNA]</scope>
    <source>
        <strain evidence="6 7">12E03</strain>
    </source>
</reference>
<dbReference type="GO" id="GO:0003700">
    <property type="term" value="F:DNA-binding transcription factor activity"/>
    <property type="evidence" value="ECO:0007669"/>
    <property type="project" value="InterPro"/>
</dbReference>
<evidence type="ECO:0000313" key="7">
    <source>
        <dbReference type="Proteomes" id="UP000094802"/>
    </source>
</evidence>
<dbReference type="PANTHER" id="PTHR43280">
    <property type="entry name" value="ARAC-FAMILY TRANSCRIPTIONAL REGULATOR"/>
    <property type="match status" value="1"/>
</dbReference>
<accession>A0A1E5FSB0</accession>
<dbReference type="PANTHER" id="PTHR43280:SF28">
    <property type="entry name" value="HTH-TYPE TRANSCRIPTIONAL ACTIVATOR RHAS"/>
    <property type="match status" value="1"/>
</dbReference>
<proteinExistence type="predicted"/>
<sequence length="292" mass="33547">MKTKFRLQSHQRYPQIKFAYVDGHHDFDFDVHSHDFSELFLVVSGSGKHTVASHTYPLSTGDVFVINGDIEHGFCEVNKLKIVNLMFDTALPFFEVPSMRQMPGYQALFKVEPIARQASEYQAKLTLSLSQLKRINGLLQQIKSEYDNAEQGFEIILTSTMQQLAIELSRRYQEQTHSLPKTTLALSRALAHIDHHYKEVGLDTETIAQAAYISKRQLERLFRQFLNTSPNQYVKDLQIRHSATLLLNDNKSIQHIAESCGFSDSNYFSKCFKTQNGCSPREFRKQHASHNS</sequence>
<dbReference type="Pfam" id="PF02311">
    <property type="entry name" value="AraC_binding"/>
    <property type="match status" value="1"/>
</dbReference>
<dbReference type="OrthoDB" id="9803764at2"/>
<dbReference type="SUPFAM" id="SSF51215">
    <property type="entry name" value="Regulatory protein AraC"/>
    <property type="match status" value="1"/>
</dbReference>
<dbReference type="InterPro" id="IPR037923">
    <property type="entry name" value="HTH-like"/>
</dbReference>
<dbReference type="InterPro" id="IPR009057">
    <property type="entry name" value="Homeodomain-like_sf"/>
</dbReference>
<dbReference type="EMBL" id="AJZD02000183">
    <property type="protein sequence ID" value="OEF92961.1"/>
    <property type="molecule type" value="Genomic_DNA"/>
</dbReference>
<dbReference type="RefSeq" id="WP_019821082.1">
    <property type="nucleotide sequence ID" value="NZ_AJZD02000183.1"/>
</dbReference>
<evidence type="ECO:0000256" key="3">
    <source>
        <dbReference type="ARBA" id="ARBA00023159"/>
    </source>
</evidence>
<dbReference type="InterPro" id="IPR003313">
    <property type="entry name" value="AraC-bd"/>
</dbReference>
<dbReference type="AlphaFoldDB" id="A0A1E5FSB0"/>
<comment type="caution">
    <text evidence="6">The sequence shown here is derived from an EMBL/GenBank/DDBJ whole genome shotgun (WGS) entry which is preliminary data.</text>
</comment>
<keyword evidence="3" id="KW-0010">Activator</keyword>
<evidence type="ECO:0000256" key="4">
    <source>
        <dbReference type="ARBA" id="ARBA00023163"/>
    </source>
</evidence>
<evidence type="ECO:0000256" key="1">
    <source>
        <dbReference type="ARBA" id="ARBA00023015"/>
    </source>
</evidence>
<dbReference type="InterPro" id="IPR018060">
    <property type="entry name" value="HTH_AraC"/>
</dbReference>
<dbReference type="SMART" id="SM00342">
    <property type="entry name" value="HTH_ARAC"/>
    <property type="match status" value="1"/>
</dbReference>
<keyword evidence="2" id="KW-0238">DNA-binding</keyword>
<name>A0A1E5FSB0_VIBSP</name>
<organism evidence="6 7">
    <name type="scientific">Vibrio splendidus 12E03</name>
    <dbReference type="NCBI Taxonomy" id="1191305"/>
    <lineage>
        <taxon>Bacteria</taxon>
        <taxon>Pseudomonadati</taxon>
        <taxon>Pseudomonadota</taxon>
        <taxon>Gammaproteobacteria</taxon>
        <taxon>Vibrionales</taxon>
        <taxon>Vibrionaceae</taxon>
        <taxon>Vibrio</taxon>
    </lineage>
</organism>
<dbReference type="GO" id="GO:0043565">
    <property type="term" value="F:sequence-specific DNA binding"/>
    <property type="evidence" value="ECO:0007669"/>
    <property type="project" value="InterPro"/>
</dbReference>
<keyword evidence="1" id="KW-0805">Transcription regulation</keyword>
<dbReference type="Gene3D" id="1.10.10.60">
    <property type="entry name" value="Homeodomain-like"/>
    <property type="match status" value="2"/>
</dbReference>
<evidence type="ECO:0000313" key="6">
    <source>
        <dbReference type="EMBL" id="OEF92961.1"/>
    </source>
</evidence>
<keyword evidence="4" id="KW-0804">Transcription</keyword>
<feature type="domain" description="HTH araC/xylS-type" evidence="5">
    <location>
        <begin position="187"/>
        <end position="286"/>
    </location>
</feature>
<dbReference type="PRINTS" id="PR00032">
    <property type="entry name" value="HTHARAC"/>
</dbReference>
<dbReference type="Gene3D" id="2.60.120.10">
    <property type="entry name" value="Jelly Rolls"/>
    <property type="match status" value="1"/>
</dbReference>
<dbReference type="InterPro" id="IPR020449">
    <property type="entry name" value="Tscrpt_reg_AraC-type_HTH"/>
</dbReference>
<evidence type="ECO:0000259" key="5">
    <source>
        <dbReference type="PROSITE" id="PS01124"/>
    </source>
</evidence>
<dbReference type="Proteomes" id="UP000094802">
    <property type="component" value="Unassembled WGS sequence"/>
</dbReference>
<dbReference type="Pfam" id="PF12833">
    <property type="entry name" value="HTH_18"/>
    <property type="match status" value="1"/>
</dbReference>
<dbReference type="InterPro" id="IPR014710">
    <property type="entry name" value="RmlC-like_jellyroll"/>
</dbReference>
<dbReference type="SUPFAM" id="SSF46689">
    <property type="entry name" value="Homeodomain-like"/>
    <property type="match status" value="2"/>
</dbReference>
<protein>
    <submittedName>
        <fullName evidence="6">AraC family transcriptional regulator</fullName>
    </submittedName>
</protein>
<dbReference type="PROSITE" id="PS01124">
    <property type="entry name" value="HTH_ARAC_FAMILY_2"/>
    <property type="match status" value="1"/>
</dbReference>
<gene>
    <name evidence="6" type="ORF">A142_06045</name>
</gene>
<evidence type="ECO:0000256" key="2">
    <source>
        <dbReference type="ARBA" id="ARBA00023125"/>
    </source>
</evidence>